<dbReference type="GO" id="GO:0005524">
    <property type="term" value="F:ATP binding"/>
    <property type="evidence" value="ECO:0007669"/>
    <property type="project" value="UniProtKB-KW"/>
</dbReference>
<evidence type="ECO:0000259" key="3">
    <source>
        <dbReference type="PROSITE" id="PS50043"/>
    </source>
</evidence>
<dbReference type="PROSITE" id="PS00622">
    <property type="entry name" value="HTH_LUXR_1"/>
    <property type="match status" value="1"/>
</dbReference>
<dbReference type="KEGG" id="mpof:MPOR_12980"/>
<dbReference type="Gene3D" id="1.25.40.10">
    <property type="entry name" value="Tetratricopeptide repeat domain"/>
    <property type="match status" value="2"/>
</dbReference>
<dbReference type="InterPro" id="IPR027417">
    <property type="entry name" value="P-loop_NTPase"/>
</dbReference>
<dbReference type="PANTHER" id="PTHR16305">
    <property type="entry name" value="TESTICULAR SOLUBLE ADENYLYL CYCLASE"/>
    <property type="match status" value="1"/>
</dbReference>
<dbReference type="SUPFAM" id="SSF52540">
    <property type="entry name" value="P-loop containing nucleoside triphosphate hydrolases"/>
    <property type="match status" value="1"/>
</dbReference>
<proteinExistence type="predicted"/>
<name>A0A6N4V3T2_9MYCO</name>
<dbReference type="GO" id="GO:0006355">
    <property type="term" value="P:regulation of DNA-templated transcription"/>
    <property type="evidence" value="ECO:0007669"/>
    <property type="project" value="InterPro"/>
</dbReference>
<dbReference type="SMART" id="SM00028">
    <property type="entry name" value="TPR"/>
    <property type="match status" value="5"/>
</dbReference>
<evidence type="ECO:0000313" key="5">
    <source>
        <dbReference type="Proteomes" id="UP000466785"/>
    </source>
</evidence>
<dbReference type="Gene3D" id="1.10.10.10">
    <property type="entry name" value="Winged helix-like DNA-binding domain superfamily/Winged helix DNA-binding domain"/>
    <property type="match status" value="1"/>
</dbReference>
<evidence type="ECO:0000313" key="4">
    <source>
        <dbReference type="EMBL" id="BBX50272.1"/>
    </source>
</evidence>
<evidence type="ECO:0000256" key="1">
    <source>
        <dbReference type="ARBA" id="ARBA00022741"/>
    </source>
</evidence>
<dbReference type="SUPFAM" id="SSF46894">
    <property type="entry name" value="C-terminal effector domain of the bipartite response regulators"/>
    <property type="match status" value="1"/>
</dbReference>
<dbReference type="EMBL" id="AP022570">
    <property type="protein sequence ID" value="BBX50272.1"/>
    <property type="molecule type" value="Genomic_DNA"/>
</dbReference>
<keyword evidence="2" id="KW-0067">ATP-binding</keyword>
<dbReference type="PROSITE" id="PS50043">
    <property type="entry name" value="HTH_LUXR_2"/>
    <property type="match status" value="1"/>
</dbReference>
<dbReference type="InterPro" id="IPR000792">
    <property type="entry name" value="Tscrpt_reg_LuxR_C"/>
</dbReference>
<keyword evidence="5" id="KW-1185">Reference proteome</keyword>
<reference evidence="4 5" key="1">
    <citation type="journal article" date="2019" name="Emerg. Microbes Infect.">
        <title>Comprehensive subspecies identification of 175 nontuberculous mycobacteria species based on 7547 genomic profiles.</title>
        <authorList>
            <person name="Matsumoto Y."/>
            <person name="Kinjo T."/>
            <person name="Motooka D."/>
            <person name="Nabeya D."/>
            <person name="Jung N."/>
            <person name="Uechi K."/>
            <person name="Horii T."/>
            <person name="Iida T."/>
            <person name="Fujita J."/>
            <person name="Nakamura S."/>
        </authorList>
    </citation>
    <scope>NUCLEOTIDE SEQUENCE [LARGE SCALE GENOMIC DNA]</scope>
    <source>
        <strain evidence="4 5">JCM 12603</strain>
    </source>
</reference>
<gene>
    <name evidence="4" type="ORF">MPOR_12980</name>
</gene>
<dbReference type="PANTHER" id="PTHR16305:SF35">
    <property type="entry name" value="TRANSCRIPTIONAL ACTIVATOR DOMAIN"/>
    <property type="match status" value="1"/>
</dbReference>
<evidence type="ECO:0000256" key="2">
    <source>
        <dbReference type="ARBA" id="ARBA00022840"/>
    </source>
</evidence>
<dbReference type="GO" id="GO:0004016">
    <property type="term" value="F:adenylate cyclase activity"/>
    <property type="evidence" value="ECO:0007669"/>
    <property type="project" value="TreeGrafter"/>
</dbReference>
<dbReference type="GO" id="GO:0005737">
    <property type="term" value="C:cytoplasm"/>
    <property type="evidence" value="ECO:0007669"/>
    <property type="project" value="TreeGrafter"/>
</dbReference>
<accession>A0A6N4V3T2</accession>
<keyword evidence="1" id="KW-0547">Nucleotide-binding</keyword>
<sequence>MLGTAGRAAEARSVGKFLDRARAQPSALFVDGEAGIGKTTLWLAAIQHAQQDGFAVLSVQGAPTESVLAYGGLADLVEAVDAETWARLPEPQRVAMRAVVDYREAAGGDDARAVSAGFLTLVHTLAERSPVLIAVDDIPWIDRSTRDVLAFAARRLDGPVGLLVTERLRADIASASSWLRMLRPESSQTLTMGPLSLGKLHSVLSSRLGQSFARPTMSRIAAISGGNPFYALELGRALLRNPRGTDVALPGTLTELVSARIGSLPQDVLTSLLAVACAGAPSTATVAQAIGRDAAETVDLLSRAEDEGIVRFDGHRVRFSHPLLVQGVYAGATPSARRTMHRRLADVVDEPELKARHLALGATTADPATLEMLDEAARSASARGAPAAAAELLDMAIRHDPHGAPQRRIRAARYHLAAGDARAARELLEPTVEALPEGPLRAKALAQWAAVHLFDDNFLEAAALLQRALGEAGDNPARRAQISTALAFALFNGGHVEAAVECVEQAESFAEAAGLPLLACQALTMRVHLHFMRGDGLDENALQRAMMLESESGHVPAPFRPSLHHACLLSWTGRIEEGRDELLAIRERCIERGEESDLLPVTFNSFVAELWLGHIDAAQAVAADAMERAEQLGGELAPGIAHTMQAALAAFAGREDSARRAAKRALSASRRSGATTLLVWPISILGFLELSLHNHDAAAAIFDPALAVLDTMPKATEIMTAPFVADAAEVLIEVGRVERADVLVERLHRNGKRLGRHWLLAVSARCRGMLHAARGDLTAATECAEEALEAHDRLPMPFERARTELLLGKLQRRRRHREAATEALRSSLAVFDDYGSPLWAARARTELARLDSVSGASATLTATEQRVAELAAAGHTNRDIAATLFISPKTVEANLARTYRKLGIRSRSQLARHVHPTDV</sequence>
<dbReference type="AlphaFoldDB" id="A0A6N4V3T2"/>
<dbReference type="InterPro" id="IPR019734">
    <property type="entry name" value="TPR_rpt"/>
</dbReference>
<dbReference type="SMART" id="SM00421">
    <property type="entry name" value="HTH_LUXR"/>
    <property type="match status" value="1"/>
</dbReference>
<dbReference type="Gene3D" id="3.40.50.300">
    <property type="entry name" value="P-loop containing nucleotide triphosphate hydrolases"/>
    <property type="match status" value="1"/>
</dbReference>
<protein>
    <submittedName>
        <fullName evidence="4">Transcriptional regulator</fullName>
    </submittedName>
</protein>
<dbReference type="InterPro" id="IPR036388">
    <property type="entry name" value="WH-like_DNA-bd_sf"/>
</dbReference>
<dbReference type="Proteomes" id="UP000466785">
    <property type="component" value="Chromosome"/>
</dbReference>
<organism evidence="4 5">
    <name type="scientific">Mycolicibacterium poriferae</name>
    <dbReference type="NCBI Taxonomy" id="39694"/>
    <lineage>
        <taxon>Bacteria</taxon>
        <taxon>Bacillati</taxon>
        <taxon>Actinomycetota</taxon>
        <taxon>Actinomycetes</taxon>
        <taxon>Mycobacteriales</taxon>
        <taxon>Mycobacteriaceae</taxon>
        <taxon>Mycolicibacterium</taxon>
    </lineage>
</organism>
<dbReference type="Pfam" id="PF00196">
    <property type="entry name" value="GerE"/>
    <property type="match status" value="1"/>
</dbReference>
<dbReference type="InterPro" id="IPR016032">
    <property type="entry name" value="Sig_transdc_resp-reg_C-effctor"/>
</dbReference>
<feature type="domain" description="HTH luxR-type" evidence="3">
    <location>
        <begin position="853"/>
        <end position="918"/>
    </location>
</feature>
<dbReference type="CDD" id="cd06170">
    <property type="entry name" value="LuxR_C_like"/>
    <property type="match status" value="1"/>
</dbReference>
<dbReference type="GO" id="GO:0003677">
    <property type="term" value="F:DNA binding"/>
    <property type="evidence" value="ECO:0007669"/>
    <property type="project" value="InterPro"/>
</dbReference>
<dbReference type="Pfam" id="PF13191">
    <property type="entry name" value="AAA_16"/>
    <property type="match status" value="1"/>
</dbReference>
<dbReference type="InterPro" id="IPR041664">
    <property type="entry name" value="AAA_16"/>
</dbReference>
<dbReference type="SUPFAM" id="SSF48452">
    <property type="entry name" value="TPR-like"/>
    <property type="match status" value="3"/>
</dbReference>
<dbReference type="RefSeq" id="WP_163672992.1">
    <property type="nucleotide sequence ID" value="NZ_AP022570.1"/>
</dbReference>
<dbReference type="PRINTS" id="PR00038">
    <property type="entry name" value="HTHLUXR"/>
</dbReference>
<dbReference type="InterPro" id="IPR011990">
    <property type="entry name" value="TPR-like_helical_dom_sf"/>
</dbReference>